<evidence type="ECO:0000313" key="11">
    <source>
        <dbReference type="Proteomes" id="UP001595886"/>
    </source>
</evidence>
<keyword evidence="5 9" id="KW-0812">Transmembrane</keyword>
<evidence type="ECO:0000256" key="9">
    <source>
        <dbReference type="SAM" id="Phobius"/>
    </source>
</evidence>
<dbReference type="RefSeq" id="WP_380022666.1">
    <property type="nucleotide sequence ID" value="NZ_JBHSHD010000016.1"/>
</dbReference>
<evidence type="ECO:0000256" key="1">
    <source>
        <dbReference type="ARBA" id="ARBA00004477"/>
    </source>
</evidence>
<dbReference type="InterPro" id="IPR016900">
    <property type="entry name" value="Alg10"/>
</dbReference>
<evidence type="ECO:0000256" key="6">
    <source>
        <dbReference type="ARBA" id="ARBA00022824"/>
    </source>
</evidence>
<comment type="subcellular location">
    <subcellularLocation>
        <location evidence="1">Endoplasmic reticulum membrane</location>
        <topology evidence="1">Multi-pass membrane protein</topology>
    </subcellularLocation>
</comment>
<feature type="transmembrane region" description="Helical" evidence="9">
    <location>
        <begin position="361"/>
        <end position="379"/>
    </location>
</feature>
<keyword evidence="4" id="KW-0808">Transferase</keyword>
<evidence type="ECO:0000256" key="3">
    <source>
        <dbReference type="ARBA" id="ARBA00022676"/>
    </source>
</evidence>
<dbReference type="EMBL" id="JBHSHD010000016">
    <property type="protein sequence ID" value="MFC4822390.1"/>
    <property type="molecule type" value="Genomic_DNA"/>
</dbReference>
<dbReference type="PANTHER" id="PTHR12989">
    <property type="entry name" value="ALPHA-1,2-GLUCOSYLTRANSFERASE ALG10"/>
    <property type="match status" value="1"/>
</dbReference>
<evidence type="ECO:0000256" key="4">
    <source>
        <dbReference type="ARBA" id="ARBA00022679"/>
    </source>
</evidence>
<organism evidence="10 11">
    <name type="scientific">Dokdonella ginsengisoli</name>
    <dbReference type="NCBI Taxonomy" id="363846"/>
    <lineage>
        <taxon>Bacteria</taxon>
        <taxon>Pseudomonadati</taxon>
        <taxon>Pseudomonadota</taxon>
        <taxon>Gammaproteobacteria</taxon>
        <taxon>Lysobacterales</taxon>
        <taxon>Rhodanobacteraceae</taxon>
        <taxon>Dokdonella</taxon>
    </lineage>
</organism>
<feature type="transmembrane region" description="Helical" evidence="9">
    <location>
        <begin position="400"/>
        <end position="421"/>
    </location>
</feature>
<keyword evidence="7 9" id="KW-1133">Transmembrane helix</keyword>
<evidence type="ECO:0000256" key="7">
    <source>
        <dbReference type="ARBA" id="ARBA00022989"/>
    </source>
</evidence>
<comment type="pathway">
    <text evidence="2">Protein modification; protein glycosylation.</text>
</comment>
<dbReference type="Proteomes" id="UP001595886">
    <property type="component" value="Unassembled WGS sequence"/>
</dbReference>
<sequence>MTPTGDRSVDAGGEPASVPRPVSFSGRWPTRLLWLLLAALYLVATWVAMRGVTPYADELVHFPQIDLFRQGVFRIASDFLTTTPGYHAASAALMALFGGHTVGDARAVNALFGVIAIAGFYALRRTLHPGTQSLASMQFAVLPLLASLFFVVYTDVLSLALILWAAVATFNGRHWWSAAILLVALGVRQNNVLWTVFLAWLVAWPLLREGGIAAWRGVLARTLPYLVPLAAFFVYWLWNGSISLNRPVAHPDLTLHAGNVFCLLFLMGALFPLHVAAGLAEFPVLVRRHPWLAIVPLLVFAAFWWGYQADHRDNAVMPEWFLRNGLVMAASTDPMTRAWTALVATLGVTGWMSTRLRPREAYWLVPFSIGFLSLSWLIEQRYALIPLAFWLAFRPMRGRFVEWANFALWLAVTVLVVQGTLRWKFFL</sequence>
<feature type="transmembrane region" description="Helical" evidence="9">
    <location>
        <begin position="258"/>
        <end position="279"/>
    </location>
</feature>
<comment type="caution">
    <text evidence="10">The sequence shown here is derived from an EMBL/GenBank/DDBJ whole genome shotgun (WGS) entry which is preliminary data.</text>
</comment>
<feature type="transmembrane region" description="Helical" evidence="9">
    <location>
        <begin position="179"/>
        <end position="206"/>
    </location>
</feature>
<evidence type="ECO:0000256" key="2">
    <source>
        <dbReference type="ARBA" id="ARBA00004922"/>
    </source>
</evidence>
<evidence type="ECO:0008006" key="12">
    <source>
        <dbReference type="Google" id="ProtNLM"/>
    </source>
</evidence>
<feature type="transmembrane region" description="Helical" evidence="9">
    <location>
        <begin position="291"/>
        <end position="307"/>
    </location>
</feature>
<dbReference type="PANTHER" id="PTHR12989:SF10">
    <property type="entry name" value="DOL-P-GLC:GLC(2)MAN(9)GLCNAC(2)-PP-DOL ALPHA-1,2-GLUCOSYLTRANSFERASE-RELATED"/>
    <property type="match status" value="1"/>
</dbReference>
<keyword evidence="8 9" id="KW-0472">Membrane</keyword>
<feature type="transmembrane region" description="Helical" evidence="9">
    <location>
        <begin position="144"/>
        <end position="167"/>
    </location>
</feature>
<dbReference type="Pfam" id="PF04922">
    <property type="entry name" value="DIE2_ALG10"/>
    <property type="match status" value="1"/>
</dbReference>
<proteinExistence type="predicted"/>
<evidence type="ECO:0000313" key="10">
    <source>
        <dbReference type="EMBL" id="MFC4822390.1"/>
    </source>
</evidence>
<gene>
    <name evidence="10" type="ORF">ACFO6Q_18845</name>
</gene>
<evidence type="ECO:0000256" key="8">
    <source>
        <dbReference type="ARBA" id="ARBA00023136"/>
    </source>
</evidence>
<feature type="transmembrane region" description="Helical" evidence="9">
    <location>
        <begin position="105"/>
        <end position="123"/>
    </location>
</feature>
<name>A0ABV9QZA1_9GAMM</name>
<reference evidence="11" key="1">
    <citation type="journal article" date="2019" name="Int. J. Syst. Evol. Microbiol.">
        <title>The Global Catalogue of Microorganisms (GCM) 10K type strain sequencing project: providing services to taxonomists for standard genome sequencing and annotation.</title>
        <authorList>
            <consortium name="The Broad Institute Genomics Platform"/>
            <consortium name="The Broad Institute Genome Sequencing Center for Infectious Disease"/>
            <person name="Wu L."/>
            <person name="Ma J."/>
        </authorList>
    </citation>
    <scope>NUCLEOTIDE SEQUENCE [LARGE SCALE GENOMIC DNA]</scope>
    <source>
        <strain evidence="11">CCUG 30340</strain>
    </source>
</reference>
<evidence type="ECO:0000256" key="5">
    <source>
        <dbReference type="ARBA" id="ARBA00022692"/>
    </source>
</evidence>
<accession>A0ABV9QZA1</accession>
<feature type="transmembrane region" description="Helical" evidence="9">
    <location>
        <begin position="218"/>
        <end position="238"/>
    </location>
</feature>
<feature type="transmembrane region" description="Helical" evidence="9">
    <location>
        <begin position="32"/>
        <end position="49"/>
    </location>
</feature>
<keyword evidence="11" id="KW-1185">Reference proteome</keyword>
<keyword evidence="6" id="KW-0256">Endoplasmic reticulum</keyword>
<keyword evidence="3" id="KW-0328">Glycosyltransferase</keyword>
<protein>
    <recommendedName>
        <fullName evidence="12">Glycosyltransferase RgtA/B/C/D-like domain-containing protein</fullName>
    </recommendedName>
</protein>